<keyword evidence="2" id="KW-0175">Coiled coil</keyword>
<reference evidence="5" key="1">
    <citation type="submission" date="2023-01" db="EMBL/GenBank/DDBJ databases">
        <title>Genome assembly of the deep-sea coral Lophelia pertusa.</title>
        <authorList>
            <person name="Herrera S."/>
            <person name="Cordes E."/>
        </authorList>
    </citation>
    <scope>NUCLEOTIDE SEQUENCE</scope>
    <source>
        <strain evidence="5">USNM1676648</strain>
        <tissue evidence="5">Polyp</tissue>
    </source>
</reference>
<dbReference type="Pfam" id="PF07776">
    <property type="entry name" value="zf-AD"/>
    <property type="match status" value="1"/>
</dbReference>
<feature type="coiled-coil region" evidence="2">
    <location>
        <begin position="2023"/>
        <end position="2050"/>
    </location>
</feature>
<dbReference type="EMBL" id="MU827305">
    <property type="protein sequence ID" value="KAJ7363539.1"/>
    <property type="molecule type" value="Genomic_DNA"/>
</dbReference>
<keyword evidence="1" id="KW-0863">Zinc-finger</keyword>
<feature type="region of interest" description="Disordered" evidence="3">
    <location>
        <begin position="2838"/>
        <end position="2862"/>
    </location>
</feature>
<evidence type="ECO:0000256" key="3">
    <source>
        <dbReference type="SAM" id="MobiDB-lite"/>
    </source>
</evidence>
<name>A0A9W9YSJ1_9CNID</name>
<keyword evidence="6" id="KW-1185">Reference proteome</keyword>
<organism evidence="5 6">
    <name type="scientific">Desmophyllum pertusum</name>
    <dbReference type="NCBI Taxonomy" id="174260"/>
    <lineage>
        <taxon>Eukaryota</taxon>
        <taxon>Metazoa</taxon>
        <taxon>Cnidaria</taxon>
        <taxon>Anthozoa</taxon>
        <taxon>Hexacorallia</taxon>
        <taxon>Scleractinia</taxon>
        <taxon>Caryophylliina</taxon>
        <taxon>Caryophylliidae</taxon>
        <taxon>Desmophyllum</taxon>
    </lineage>
</organism>
<dbReference type="SUPFAM" id="SSF57716">
    <property type="entry name" value="Glucocorticoid receptor-like (DNA-binding domain)"/>
    <property type="match status" value="1"/>
</dbReference>
<dbReference type="InterPro" id="IPR012934">
    <property type="entry name" value="Znf_AD"/>
</dbReference>
<dbReference type="Gene3D" id="3.40.1800.20">
    <property type="match status" value="1"/>
</dbReference>
<dbReference type="Proteomes" id="UP001163046">
    <property type="component" value="Unassembled WGS sequence"/>
</dbReference>
<dbReference type="GO" id="GO:0008270">
    <property type="term" value="F:zinc ion binding"/>
    <property type="evidence" value="ECO:0007669"/>
    <property type="project" value="UniProtKB-UniRule"/>
</dbReference>
<keyword evidence="1" id="KW-0862">Zinc</keyword>
<evidence type="ECO:0000256" key="1">
    <source>
        <dbReference type="PROSITE-ProRule" id="PRU01263"/>
    </source>
</evidence>
<feature type="binding site" evidence="1">
    <location>
        <position position="2343"/>
    </location>
    <ligand>
        <name>Zn(2+)</name>
        <dbReference type="ChEBI" id="CHEBI:29105"/>
    </ligand>
</feature>
<protein>
    <recommendedName>
        <fullName evidence="4">ZAD domain-containing protein</fullName>
    </recommendedName>
</protein>
<comment type="caution">
    <text evidence="5">The sequence shown here is derived from an EMBL/GenBank/DDBJ whole genome shotgun (WGS) entry which is preliminary data.</text>
</comment>
<proteinExistence type="predicted"/>
<accession>A0A9W9YSJ1</accession>
<dbReference type="GO" id="GO:0005634">
    <property type="term" value="C:nucleus"/>
    <property type="evidence" value="ECO:0007669"/>
    <property type="project" value="InterPro"/>
</dbReference>
<evidence type="ECO:0000256" key="2">
    <source>
        <dbReference type="SAM" id="Coils"/>
    </source>
</evidence>
<feature type="domain" description="ZAD" evidence="4">
    <location>
        <begin position="2338"/>
        <end position="2415"/>
    </location>
</feature>
<evidence type="ECO:0000313" key="6">
    <source>
        <dbReference type="Proteomes" id="UP001163046"/>
    </source>
</evidence>
<sequence>MSTFVGKLMGNDTIFRNYFAGKVGIDAFFESFHSKTYYVSANSRYGHPSADVIKGIIKAAVKKKKSCSIVFTSGGAVPSACLPDAQHTHYMEWNKLVSLYYLKGNVSFKLDPSNDVNIAPAGTTKFENDDTIRIDVAAQLKKNYGFTIPRRSFLPTLDKYFVKTEMSDQKFHWLKVNSDGTLFLTSTKSDQNVLTVSNTPSINGDLRMITLKSDSEDGGQKDVWLEKAKKGGFLMKGSAERDYFFEENGSLKTTDNTNKAGVFYFVHKTFSSQMRSGKELSIVEFLRSVGYTGDDQSINVRSVLEMFLGVPNMKCLVEELPNYFIGIAILDQEVNLKLSTVELSSSGDGEVVSSHIQVILPTTPMTFDSLKITKLEVVAKEPCSERPNLCLLISTSLRGAKFTVDLSGYLKPREPSVDMYLNALGGVSLEGRNNMTLGTLLERVMGRLPLESLSSFFPTQLLASQIFTWKVDRVLSAANYFISPLAVEVLSGDFYINIPPKMNKITFGDKVTVELSRIHVMISDPRTYKSDFVIECDASIGSILVNMKMVRTPTSVPEVIISFPESLNVATVFKVLGLAGNLLELSVPVVDKVIKNLQLSKPRISVVQDVPSYKVTRVSSISFDFSFDKFPSILPSSITSPLDIKASFSIFNPFSQQLQVGIEVEFKLPVSTSTANSSFLNSKFSLWPVEVSDQESPRGYSCSISLWPSSSGISIQSALQAVGQGELTASMTSFFPCISSMLAGVLLEQVILEANTQSQTIDSLTLSLFVPEFSIIEGKLSMHEANLLVQYGSNQWYAETEMKLLVFNKFVCHAAFSLPRPDVPGSLTFVNTEDSFTLKEMVEGIGIVVPDDIPVIKGVLDVKISKVAIGCGHDGASFKLTKVVTVLEKRTLSIGSIRLYNLEIEMCYINAPGHSSVSVSLQGYLNSKTHACLAYDAERRELLGRYVLTENISTSDCLSELFEEELKDFSSSNAFGQVKSLHVQEAKVVLSFPRGKEWSLKQFLLSIEGSLSLGPINLKQIRLEYVKDQADDAKRHVSVVGHFKSDDQAISFTMELSCTGQQSKSTIFEAAIRPDSPRGLTLLSLLQLIGLKSPDVPQVDGSPDFLNIELKDAFLQFEVSPFRIRKADVVIKTTSTLTIIEKPLIKLDEARLEYHFDGTKDSTQTEVFIAGVFIIGEFRLDVTLRKDKKDGLVLEGRLQDAKSAKKIDFEEAAKQLSPDIPFTLPKNVALSSFLFRLEKSEVTTSIKLEGESHTDWSLDAGFGTITIENLGGKLNFQKDQPSDAWTGFVCLTGKVLLLETVVVSVDVYYDIKGETVAFGAVNDPPKIDLEAMTQKFAAGSDSSHSWNGLVPEETESSVRSPKFNSASLLINFKHKTLLVFGTVAGFGTGLLIVKKTEGDEKPSKYGFLFGLSLGSDFRFSFLNKSLSVVDEVLSVQHANLSVTSLEHETVEEMREDFSKLQALGDKQTVTAPFSDLDIQTISKLPVTRGVTAYAKVTFSGEESKLLSNVTQIQRGQKFADIVLSAHIAAKGSDTVFMAQIEDMKIFGGNLKFEEITLTYQPSKGKTFTLIGKMSLTLTDDSNPMVFCGSLEISESKAVFSMTVGGNPGTIHEPFGMFGISFEDPQLQLSWQFDEDNQRSIVPFCKISGAVEFTKSASSSKKEPATTLRGSIQFLECKPTMATISFDLSHPLSIDDMFVTLFKEQWPSGYLDISFKEGEIYYAKSKVEVDGKTYKEGFHGQTEVQIFGNAFGVEISVDKSGMAIKGYTKFEIDLDIATLTGKNFEEDKGPEVDISRYHGETKFELSSGIKLLQEKIGSCSLGYDVQQKCFLGGATYNGQLIGISNPTIEFEWSKKSGFKIRNWPIIADLQELIDFAKEFEKLSQMIDSKCEKLVGLAFDKVVKTKCRLNVKQVSVKDSGNPDAWLALRLQGKVDIMIVTDTPSVTVDFPEMVVAITKPPKQFRLSDLPGFLISEIAKNSLELARQVFTQHEQLTKFMEALGGIKLSRKVISGLICRGVRSKNVTKQAESELDSMEGEAESAEEALETAFEDFLTTATAAAESSIAILATAAVTVLANVGPVVAALAGIISFIAGILRFFTGKTKQQKEADKRRNEAERKGEKARKTVEDRLVIADLSIALPKVGEVEVSWKQLDEKKNVKYSVSLTRTDISGEKTTLLETTTKNNKVNFKSDAVKYNTEQFMTSVQASYLTGGKTFTGKGQSLTQKATPLLRAPSKLEVESKQEGREVHVTFSQVEYAEDYKAEVITHDHSVIGSAIIKKPPDDKDGIHVFYADELASGVPGMTQVRVCARGHDESLNELKLILYMEQSTPKKIHARNSVCRLCGGAYESRHMLRILGKTGIDKNLPSKIHHACGITISEADCITKLICRKCEGFVVKVSEFKQKSQDIQIELELEQKCSVKRCMELSPSCKQPSKRVATEIRGQTSAKQLTFGEKPAQSNEDDHEESMEEASSFLRLQNAEEESTSQPVVHEQDLRINEDAREDGQIIGALNSKPCDVIAEIIRKHSPKVLSALKLAIIEEINTACQKLCRRSDGSVLYGNSYESLKDFSFDSVWNEIERNIPFVIHIMNAVSGKDTNTDLRVKYSFLYSILMNERWHELSVLKRVNTVLVIEGGCTKQLQERLNKLGVCLSHGRRDTLLKLLGGHFADKVVERIKSGRVFRGTGDNWDLKVLRGHMRKDVQNEDLHLFASNLIENRLNFLHLPNVHPKGDIVNFPRQHFSLNVNEWKVYINCAKILVGRIVLEFFPKFKWLKSVIPAHIPHIYSKEMAQKSTIMSLPLIYANEAKYDDCVTILRSYESWIAEIYVKAGLLDEVPRVDNPQVPDGPAAPGQTDAHKEDTPDDPMREMKIAFAGDQLTRVRFAGAKDLLSGSHTPSDRFEHCSPFKPVMWHTKASLLQYSYSFLHKAESVNQIGTLKYFREKFNRRNATPAKVLDSFEGSEELFLSVGRAYIVTAALSFFGMASVEEVPSQNKFPPNISHQTEENKKKYFDDAFGEFINEYLLQKNFSTNGEEEDYVTNYALCCIFLTILILQLKDTAAEADGERNLINQKLLLSVFKSMGAYSKYALEMFVSIAQIECMLTPRLSEEFKWGFFDNWRVELAITLKTTWHKKFSTG</sequence>
<feature type="compositionally biased region" description="Basic and acidic residues" evidence="3">
    <location>
        <begin position="2853"/>
        <end position="2862"/>
    </location>
</feature>
<dbReference type="OrthoDB" id="6137837at2759"/>
<gene>
    <name evidence="5" type="ORF">OS493_009695</name>
</gene>
<feature type="binding site" evidence="1">
    <location>
        <position position="2391"/>
    </location>
    <ligand>
        <name>Zn(2+)</name>
        <dbReference type="ChEBI" id="CHEBI:29105"/>
    </ligand>
</feature>
<evidence type="ECO:0000313" key="5">
    <source>
        <dbReference type="EMBL" id="KAJ7363539.1"/>
    </source>
</evidence>
<dbReference type="Pfam" id="PF20231">
    <property type="entry name" value="DUF6589"/>
    <property type="match status" value="1"/>
</dbReference>
<dbReference type="PROSITE" id="PS51915">
    <property type="entry name" value="ZAD"/>
    <property type="match status" value="1"/>
</dbReference>
<feature type="compositionally biased region" description="Acidic residues" evidence="3">
    <location>
        <begin position="2460"/>
        <end position="2469"/>
    </location>
</feature>
<feature type="binding site" evidence="1">
    <location>
        <position position="2388"/>
    </location>
    <ligand>
        <name>Zn(2+)</name>
        <dbReference type="ChEBI" id="CHEBI:29105"/>
    </ligand>
</feature>
<dbReference type="SMART" id="SM00868">
    <property type="entry name" value="zf-AD"/>
    <property type="match status" value="1"/>
</dbReference>
<feature type="region of interest" description="Disordered" evidence="3">
    <location>
        <begin position="2434"/>
        <end position="2473"/>
    </location>
</feature>
<feature type="binding site" evidence="1">
    <location>
        <position position="2340"/>
    </location>
    <ligand>
        <name>Zn(2+)</name>
        <dbReference type="ChEBI" id="CHEBI:29105"/>
    </ligand>
</feature>
<keyword evidence="1" id="KW-0479">Metal-binding</keyword>
<dbReference type="InterPro" id="IPR046496">
    <property type="entry name" value="DUF6589"/>
</dbReference>
<evidence type="ECO:0000259" key="4">
    <source>
        <dbReference type="PROSITE" id="PS51915"/>
    </source>
</evidence>